<keyword evidence="3" id="KW-1185">Reference proteome</keyword>
<evidence type="ECO:0000256" key="1">
    <source>
        <dbReference type="SAM" id="MobiDB-lite"/>
    </source>
</evidence>
<name>A0A9W8CM72_9FUNG</name>
<accession>A0A9W8CM72</accession>
<dbReference type="AlphaFoldDB" id="A0A9W8CM72"/>
<dbReference type="EMBL" id="JANBOH010000013">
    <property type="protein sequence ID" value="KAJ1648017.1"/>
    <property type="molecule type" value="Genomic_DNA"/>
</dbReference>
<feature type="compositionally biased region" description="Basic and acidic residues" evidence="1">
    <location>
        <begin position="72"/>
        <end position="81"/>
    </location>
</feature>
<proteinExistence type="predicted"/>
<protein>
    <submittedName>
        <fullName evidence="2">Uncharacterized protein</fullName>
    </submittedName>
</protein>
<evidence type="ECO:0000313" key="2">
    <source>
        <dbReference type="EMBL" id="KAJ1648017.1"/>
    </source>
</evidence>
<evidence type="ECO:0000313" key="3">
    <source>
        <dbReference type="Proteomes" id="UP001145021"/>
    </source>
</evidence>
<feature type="compositionally biased region" description="Basic and acidic residues" evidence="1">
    <location>
        <begin position="52"/>
        <end position="62"/>
    </location>
</feature>
<comment type="caution">
    <text evidence="2">The sequence shown here is derived from an EMBL/GenBank/DDBJ whole genome shotgun (WGS) entry which is preliminary data.</text>
</comment>
<dbReference type="Proteomes" id="UP001145021">
    <property type="component" value="Unassembled WGS sequence"/>
</dbReference>
<reference evidence="2" key="1">
    <citation type="submission" date="2022-07" db="EMBL/GenBank/DDBJ databases">
        <title>Phylogenomic reconstructions and comparative analyses of Kickxellomycotina fungi.</title>
        <authorList>
            <person name="Reynolds N.K."/>
            <person name="Stajich J.E."/>
            <person name="Barry K."/>
            <person name="Grigoriev I.V."/>
            <person name="Crous P."/>
            <person name="Smith M.E."/>
        </authorList>
    </citation>
    <scope>NUCLEOTIDE SEQUENCE</scope>
    <source>
        <strain evidence="2">NBRC 105413</strain>
    </source>
</reference>
<feature type="compositionally biased region" description="Low complexity" evidence="1">
    <location>
        <begin position="149"/>
        <end position="177"/>
    </location>
</feature>
<sequence length="361" mass="39740">MGLIKKIKGSYMFTQFEVGKYTKRRSPSSARDSSMQAGEMRIRPANTEFISEFDRAAEEARQEQQWQQRQQQKRDEEERRQRGLRPGQPRTNSVETLPVSRLEEAHSAAVRQQQRQQSQLGKYKSSMELSASQRDRQQVGTSGGTLPYAALQSPQSSTSQATTAASTPGASPFSGSADQFGTDDQPVPRPRPKGARGARSTMDMQSVYFAPGRNVTMTNQQKQRMSVYPSAADKPMFDKNSASSVDYYVFSPTKQDFLSMPLDARRRARGVVAPEEKPADALHASEMRAEAERAAGSSNPFVERRKKAQVMASEGWGSASPFTDPLVGSGRGGVDHSDPRKYLNTPLYANQAGSGGVDLLA</sequence>
<organism evidence="2 3">
    <name type="scientific">Coemansia asiatica</name>
    <dbReference type="NCBI Taxonomy" id="1052880"/>
    <lineage>
        <taxon>Eukaryota</taxon>
        <taxon>Fungi</taxon>
        <taxon>Fungi incertae sedis</taxon>
        <taxon>Zoopagomycota</taxon>
        <taxon>Kickxellomycotina</taxon>
        <taxon>Kickxellomycetes</taxon>
        <taxon>Kickxellales</taxon>
        <taxon>Kickxellaceae</taxon>
        <taxon>Coemansia</taxon>
    </lineage>
</organism>
<feature type="compositionally biased region" description="Polar residues" evidence="1">
    <location>
        <begin position="27"/>
        <end position="36"/>
    </location>
</feature>
<gene>
    <name evidence="2" type="ORF">LPJ64_000634</name>
</gene>
<feature type="region of interest" description="Disordered" evidence="1">
    <location>
        <begin position="312"/>
        <end position="339"/>
    </location>
</feature>
<feature type="region of interest" description="Disordered" evidence="1">
    <location>
        <begin position="20"/>
        <end position="201"/>
    </location>
</feature>